<dbReference type="GO" id="GO:0008239">
    <property type="term" value="F:dipeptidyl-peptidase activity"/>
    <property type="evidence" value="ECO:0007669"/>
    <property type="project" value="TreeGrafter"/>
</dbReference>
<dbReference type="PROSITE" id="PS51462">
    <property type="entry name" value="NUDIX"/>
    <property type="match status" value="1"/>
</dbReference>
<evidence type="ECO:0000256" key="3">
    <source>
        <dbReference type="SAM" id="MobiDB-lite"/>
    </source>
</evidence>
<dbReference type="Gene3D" id="3.90.79.10">
    <property type="entry name" value="Nucleoside Triphosphate Pyrophosphohydrolase"/>
    <property type="match status" value="1"/>
</dbReference>
<accession>A0AAW1WDQ6</accession>
<dbReference type="EMBL" id="JBEDUW010000006">
    <property type="protein sequence ID" value="KAK9922899.1"/>
    <property type="molecule type" value="Genomic_DNA"/>
</dbReference>
<name>A0AAW1WDQ6_RUBAR</name>
<dbReference type="GO" id="GO:0046872">
    <property type="term" value="F:metal ion binding"/>
    <property type="evidence" value="ECO:0007669"/>
    <property type="project" value="UniProtKB-KW"/>
</dbReference>
<keyword evidence="2" id="KW-0378">Hydrolase</keyword>
<dbReference type="Pfam" id="PF00293">
    <property type="entry name" value="NUDIX"/>
    <property type="match status" value="1"/>
</dbReference>
<dbReference type="Gene3D" id="3.30.540.30">
    <property type="match status" value="1"/>
</dbReference>
<keyword evidence="6" id="KW-1185">Reference proteome</keyword>
<dbReference type="AlphaFoldDB" id="A0AAW1WDQ6"/>
<dbReference type="PANTHER" id="PTHR23422:SF9">
    <property type="entry name" value="ZN-DEPENDENT HYDROLASE"/>
    <property type="match status" value="1"/>
</dbReference>
<reference evidence="5 6" key="1">
    <citation type="journal article" date="2023" name="G3 (Bethesda)">
        <title>A chromosome-length genome assembly and annotation of blackberry (Rubus argutus, cv. 'Hillquist').</title>
        <authorList>
            <person name="Bruna T."/>
            <person name="Aryal R."/>
            <person name="Dudchenko O."/>
            <person name="Sargent D.J."/>
            <person name="Mead D."/>
            <person name="Buti M."/>
            <person name="Cavallini A."/>
            <person name="Hytonen T."/>
            <person name="Andres J."/>
            <person name="Pham M."/>
            <person name="Weisz D."/>
            <person name="Mascagni F."/>
            <person name="Usai G."/>
            <person name="Natali L."/>
            <person name="Bassil N."/>
            <person name="Fernandez G.E."/>
            <person name="Lomsadze A."/>
            <person name="Armour M."/>
            <person name="Olukolu B."/>
            <person name="Poorten T."/>
            <person name="Britton C."/>
            <person name="Davik J."/>
            <person name="Ashrafi H."/>
            <person name="Aiden E.L."/>
            <person name="Borodovsky M."/>
            <person name="Worthington M."/>
        </authorList>
    </citation>
    <scope>NUCLEOTIDE SEQUENCE [LARGE SCALE GENOMIC DNA]</scope>
    <source>
        <strain evidence="5">PI 553951</strain>
    </source>
</reference>
<dbReference type="InterPro" id="IPR039461">
    <property type="entry name" value="Peptidase_M49"/>
</dbReference>
<evidence type="ECO:0000256" key="2">
    <source>
        <dbReference type="ARBA" id="ARBA00022801"/>
    </source>
</evidence>
<feature type="domain" description="Nudix hydrolase" evidence="4">
    <location>
        <begin position="37"/>
        <end position="179"/>
    </location>
</feature>
<dbReference type="InterPro" id="IPR000086">
    <property type="entry name" value="NUDIX_hydrolase_dom"/>
</dbReference>
<dbReference type="GO" id="GO:0005737">
    <property type="term" value="C:cytoplasm"/>
    <property type="evidence" value="ECO:0007669"/>
    <property type="project" value="TreeGrafter"/>
</dbReference>
<dbReference type="CDD" id="cd04692">
    <property type="entry name" value="NUDIX_Hydrolase"/>
    <property type="match status" value="1"/>
</dbReference>
<evidence type="ECO:0000313" key="6">
    <source>
        <dbReference type="Proteomes" id="UP001457282"/>
    </source>
</evidence>
<dbReference type="PANTHER" id="PTHR23422">
    <property type="entry name" value="DIPEPTIDYL PEPTIDASE III-RELATED"/>
    <property type="match status" value="1"/>
</dbReference>
<dbReference type="Pfam" id="PF03571">
    <property type="entry name" value="Peptidase_M49"/>
    <property type="match status" value="1"/>
</dbReference>
<evidence type="ECO:0000313" key="5">
    <source>
        <dbReference type="EMBL" id="KAK9922899.1"/>
    </source>
</evidence>
<dbReference type="FunFam" id="3.90.79.10:FF:000056">
    <property type="entry name" value="Nudix hydrolase 3"/>
    <property type="match status" value="1"/>
</dbReference>
<feature type="compositionally biased region" description="Basic and acidic residues" evidence="3">
    <location>
        <begin position="1"/>
        <end position="15"/>
    </location>
</feature>
<dbReference type="Proteomes" id="UP001457282">
    <property type="component" value="Unassembled WGS sequence"/>
</dbReference>
<organism evidence="5 6">
    <name type="scientific">Rubus argutus</name>
    <name type="common">Southern blackberry</name>
    <dbReference type="NCBI Taxonomy" id="59490"/>
    <lineage>
        <taxon>Eukaryota</taxon>
        <taxon>Viridiplantae</taxon>
        <taxon>Streptophyta</taxon>
        <taxon>Embryophyta</taxon>
        <taxon>Tracheophyta</taxon>
        <taxon>Spermatophyta</taxon>
        <taxon>Magnoliopsida</taxon>
        <taxon>eudicotyledons</taxon>
        <taxon>Gunneridae</taxon>
        <taxon>Pentapetalae</taxon>
        <taxon>rosids</taxon>
        <taxon>fabids</taxon>
        <taxon>Rosales</taxon>
        <taxon>Rosaceae</taxon>
        <taxon>Rosoideae</taxon>
        <taxon>Rosoideae incertae sedis</taxon>
        <taxon>Rubus</taxon>
    </lineage>
</organism>
<dbReference type="InterPro" id="IPR015797">
    <property type="entry name" value="NUDIX_hydrolase-like_dom_sf"/>
</dbReference>
<evidence type="ECO:0000256" key="1">
    <source>
        <dbReference type="ARBA" id="ARBA00022723"/>
    </source>
</evidence>
<feature type="region of interest" description="Disordered" evidence="3">
    <location>
        <begin position="1"/>
        <end position="32"/>
    </location>
</feature>
<protein>
    <recommendedName>
        <fullName evidence="4">Nudix hydrolase domain-containing protein</fullName>
    </recommendedName>
</protein>
<gene>
    <name evidence="5" type="ORF">M0R45_031337</name>
</gene>
<sequence length="784" mass="88621">MAEVDAHSQEEHFDVLTRTGQKTGISKPRGDVHRDGDYHRAVHVWIFAESTQELLLQKRADCKDSWAGFWDISSAGHISAGDSSLITARRELEEELGIILPKDAFEMIFIFLQECVTNDGKFINNEFNDVYLVTTLDPIPLEAFTLQETEVSAVKYISYEEYKRLLAKEDPEYVPYDVNEQYGQLFDIIARRYKENTVARSLSLQKQLQRYAPVSLNAELTGLTDADREALVILVKAATILDEIFHLQVWYSNPALRDWLKEHTDASQMDKLKWMYYLINKSPWSCLDANEAFLTTADSAVKFLPEATKPVTGWKGLEYRAAFPMLKPPGANFYPPDMDKTEFELWKSSLTVDQQQDATGFFNVIKRHSEFSLDSSLNGNTAESKNHSVGSTPDLYTIPFSQEYNAFLTQAAELLHKAGNLTSSPSLKRLLHSKGDAFLSNDYYDSDIAWMELDSKLDVTIGPYETYEDALFGYKATFEAFIGVRDDKATGQLKLFGDNLQVLEQNLPLDDVYKSKDVISAPIRVIELLYNAGDVKGPQTVAFNLPNDERIVKDRGTSMVILKNVSEAKFKHILQPIADVCITKEQQELVDFESFFTHTICHECCHGIGPHTITLPNGRESTVRLELQELHSALEEAKADIVGLWALKFLIDKDLLPKSLLKSMYVSFLAGCFRSVRFGLEEAHGKGQALQFNWLHKQGAFILNHDETFSVDFDKIEGAVESLSREILTIQAKGDKGAAKLLLQKHCTMTDPLKVALQRLEKVQVPVDIVPTFPVAENILKQNH</sequence>
<dbReference type="SUPFAM" id="SSF55811">
    <property type="entry name" value="Nudix"/>
    <property type="match status" value="1"/>
</dbReference>
<evidence type="ECO:0000259" key="4">
    <source>
        <dbReference type="PROSITE" id="PS51462"/>
    </source>
</evidence>
<comment type="caution">
    <text evidence="5">The sequence shown here is derived from an EMBL/GenBank/DDBJ whole genome shotgun (WGS) entry which is preliminary data.</text>
</comment>
<proteinExistence type="predicted"/>
<keyword evidence="1" id="KW-0479">Metal-binding</keyword>